<organism evidence="1 2">
    <name type="scientific">Entomophthora muscae</name>
    <dbReference type="NCBI Taxonomy" id="34485"/>
    <lineage>
        <taxon>Eukaryota</taxon>
        <taxon>Fungi</taxon>
        <taxon>Fungi incertae sedis</taxon>
        <taxon>Zoopagomycota</taxon>
        <taxon>Entomophthoromycotina</taxon>
        <taxon>Entomophthoromycetes</taxon>
        <taxon>Entomophthorales</taxon>
        <taxon>Entomophthoraceae</taxon>
        <taxon>Entomophthora</taxon>
    </lineage>
</organism>
<dbReference type="Proteomes" id="UP001165960">
    <property type="component" value="Unassembled WGS sequence"/>
</dbReference>
<keyword evidence="2" id="KW-1185">Reference proteome</keyword>
<protein>
    <submittedName>
        <fullName evidence="1">RNA polymerase-associated protein rtf1</fullName>
    </submittedName>
</protein>
<reference evidence="1" key="1">
    <citation type="submission" date="2022-04" db="EMBL/GenBank/DDBJ databases">
        <title>Genome of the entomopathogenic fungus Entomophthora muscae.</title>
        <authorList>
            <person name="Elya C."/>
            <person name="Lovett B.R."/>
            <person name="Lee E."/>
            <person name="Macias A.M."/>
            <person name="Hajek A.E."/>
            <person name="De Bivort B.L."/>
            <person name="Kasson M.T."/>
            <person name="De Fine Licht H.H."/>
            <person name="Stajich J.E."/>
        </authorList>
    </citation>
    <scope>NUCLEOTIDE SEQUENCE</scope>
    <source>
        <strain evidence="1">Berkeley</strain>
    </source>
</reference>
<evidence type="ECO:0000313" key="2">
    <source>
        <dbReference type="Proteomes" id="UP001165960"/>
    </source>
</evidence>
<name>A0ACC2UT20_9FUNG</name>
<dbReference type="EMBL" id="QTSX02000017">
    <property type="protein sequence ID" value="KAJ9090082.1"/>
    <property type="molecule type" value="Genomic_DNA"/>
</dbReference>
<proteinExistence type="predicted"/>
<evidence type="ECO:0000313" key="1">
    <source>
        <dbReference type="EMBL" id="KAJ9090082.1"/>
    </source>
</evidence>
<gene>
    <name evidence="1" type="primary">RTF1_1</name>
    <name evidence="1" type="ORF">DSO57_1006152</name>
</gene>
<sequence length="518" mass="58624">MASKSDDISNEILALVGDDLSKSDSSTGGRPRRHINNDQDSDSNLSASSESSVDSVAEGRRRQNLKVSQESSSDDDLNLMHLTEIEREQIIAEKAEKNQTKYERQELLSRLNKQKKSAPKRAHSYTQDSDEGSDKEFIPSSRPSRPKSSKVQALKELNERRNKKKKQVPQVASDHSSQEEAYYPPLGPKTPPEELDSSPPISQLSDIQTILLTRKDLVMLLHDRMLEKIVVGCFVSVALEPKPDGTPVYRLGRISRKGIYLSLIAPGVKETDEHYDVEENKRTHRMLELAHGGDLLDFPFNVVSNRPSSEVELRRFLESCRQDKIPPITQNYVKKKTNEIKALRERPIIEEDFIYSLRSKRISTNDLTVLINFRNFFTSKLRNAQENDDPSKLAELKEDLAKVEQDMAPHLEEHRKKLEAEEARKAKEAQEAAERRKRLLLAATEVKEVKVARPAHRVVYDSDVEGAKDKCFTLKPPKGPVKTDFVFPSSNPLAPKLNLESISMTPWEAAADEALSSL</sequence>
<accession>A0ACC2UT20</accession>
<comment type="caution">
    <text evidence="1">The sequence shown here is derived from an EMBL/GenBank/DDBJ whole genome shotgun (WGS) entry which is preliminary data.</text>
</comment>